<accession>A0AAU8EQH6</accession>
<reference evidence="2" key="1">
    <citation type="submission" date="2024-06" db="EMBL/GenBank/DDBJ databases">
        <title>Biodegradation of dimethachlon by Arthrobacter sp. K5: mechanistic insights and ecological implications.</title>
        <authorList>
            <person name="Hu S."/>
            <person name="Lu P."/>
        </authorList>
    </citation>
    <scope>NUCLEOTIDE SEQUENCE</scope>
    <source>
        <strain evidence="2">K5</strain>
    </source>
</reference>
<feature type="chain" id="PRO_5043616625" description="Lipoprotein" evidence="1">
    <location>
        <begin position="23"/>
        <end position="133"/>
    </location>
</feature>
<keyword evidence="1" id="KW-0732">Signal</keyword>
<evidence type="ECO:0000256" key="1">
    <source>
        <dbReference type="SAM" id="SignalP"/>
    </source>
</evidence>
<organism evidence="2">
    <name type="scientific">Arthrobacter sp. K5</name>
    <dbReference type="NCBI Taxonomy" id="2839623"/>
    <lineage>
        <taxon>Bacteria</taxon>
        <taxon>Bacillati</taxon>
        <taxon>Actinomycetota</taxon>
        <taxon>Actinomycetes</taxon>
        <taxon>Micrococcales</taxon>
        <taxon>Micrococcaceae</taxon>
        <taxon>Arthrobacter</taxon>
    </lineage>
</organism>
<feature type="signal peptide" evidence="1">
    <location>
        <begin position="1"/>
        <end position="22"/>
    </location>
</feature>
<evidence type="ECO:0008006" key="3">
    <source>
        <dbReference type="Google" id="ProtNLM"/>
    </source>
</evidence>
<dbReference type="EMBL" id="CP159279">
    <property type="protein sequence ID" value="XCH10994.1"/>
    <property type="molecule type" value="Genomic_DNA"/>
</dbReference>
<sequence>MTRRLRLPFVALILASAALSLSGCGYEEKAASIEAALIEDVEPIPGVITVDPHVNANPSGTFITLSVTADSYDEDEIKRVAREALKVILNDPRIGYGSFSMGVFSPDKTINIGPSDVGCHGTGTTDSLRGCVL</sequence>
<name>A0AAU8EQH6_9MICC</name>
<dbReference type="RefSeq" id="WP_353711452.1">
    <property type="nucleotide sequence ID" value="NZ_CP159279.1"/>
</dbReference>
<proteinExistence type="predicted"/>
<dbReference type="AlphaFoldDB" id="A0AAU8EQH6"/>
<gene>
    <name evidence="2" type="ORF">ABRP34_19655</name>
</gene>
<evidence type="ECO:0000313" key="2">
    <source>
        <dbReference type="EMBL" id="XCH10994.1"/>
    </source>
</evidence>
<protein>
    <recommendedName>
        <fullName evidence="3">Lipoprotein</fullName>
    </recommendedName>
</protein>
<dbReference type="PROSITE" id="PS51257">
    <property type="entry name" value="PROKAR_LIPOPROTEIN"/>
    <property type="match status" value="1"/>
</dbReference>